<evidence type="ECO:0000256" key="1">
    <source>
        <dbReference type="SAM" id="MobiDB-lite"/>
    </source>
</evidence>
<dbReference type="EMBL" id="CAMPGE010027068">
    <property type="protein sequence ID" value="CAI2384725.1"/>
    <property type="molecule type" value="Genomic_DNA"/>
</dbReference>
<protein>
    <submittedName>
        <fullName evidence="2">Uncharacterized protein</fullName>
    </submittedName>
</protein>
<sequence>MKPEKKLYSKNASGELNHSSETRKYHSFLNQKLESNLSTSDDINLLFSMYYDTESKYKPQEASVRMLKTRENSKQNLDKHLGLYVMNSTRSQDTDQIEKDLLPKLGMNPPILRKKSGYISQKYIRKRVQEQSQELLKNPSMLITKCKKNKREKTTNNQKPPPAKNSFKNALIKTEDWSLVKEFTYAPIRPKEILMGRSDSKMMIQDPSLDKDLEIAHINYACTGRGDRRYNLNSVRNINTKLDESSKPKNKMLKDNIFFNLEAVENDFTRKTFSKELQVIKCIDQKLKKKSKIHKWKIDFKDRLNRGSDLNRKRSRYEINNLNKALVNKIKTTKAEKTLKTFNRIHNSVDEGVKLKKSIFEGVCKEYNNSFATNWIEKNRKRFEVKKDNLTTDEKYKAMPKQKVTPP</sequence>
<comment type="caution">
    <text evidence="2">The sequence shown here is derived from an EMBL/GenBank/DDBJ whole genome shotgun (WGS) entry which is preliminary data.</text>
</comment>
<reference evidence="2" key="1">
    <citation type="submission" date="2023-07" db="EMBL/GenBank/DDBJ databases">
        <authorList>
            <consortium name="AG Swart"/>
            <person name="Singh M."/>
            <person name="Singh A."/>
            <person name="Seah K."/>
            <person name="Emmerich C."/>
        </authorList>
    </citation>
    <scope>NUCLEOTIDE SEQUENCE</scope>
    <source>
        <strain evidence="2">DP1</strain>
    </source>
</reference>
<gene>
    <name evidence="2" type="ORF">ECRASSUSDP1_LOCUS26260</name>
</gene>
<evidence type="ECO:0000313" key="2">
    <source>
        <dbReference type="EMBL" id="CAI2384725.1"/>
    </source>
</evidence>
<evidence type="ECO:0000313" key="3">
    <source>
        <dbReference type="Proteomes" id="UP001295684"/>
    </source>
</evidence>
<name>A0AAD2D9Q0_EUPCR</name>
<organism evidence="2 3">
    <name type="scientific">Euplotes crassus</name>
    <dbReference type="NCBI Taxonomy" id="5936"/>
    <lineage>
        <taxon>Eukaryota</taxon>
        <taxon>Sar</taxon>
        <taxon>Alveolata</taxon>
        <taxon>Ciliophora</taxon>
        <taxon>Intramacronucleata</taxon>
        <taxon>Spirotrichea</taxon>
        <taxon>Hypotrichia</taxon>
        <taxon>Euplotida</taxon>
        <taxon>Euplotidae</taxon>
        <taxon>Moneuplotes</taxon>
    </lineage>
</organism>
<dbReference type="AlphaFoldDB" id="A0AAD2D9Q0"/>
<proteinExistence type="predicted"/>
<dbReference type="Proteomes" id="UP001295684">
    <property type="component" value="Unassembled WGS sequence"/>
</dbReference>
<accession>A0AAD2D9Q0</accession>
<keyword evidence="3" id="KW-1185">Reference proteome</keyword>
<feature type="region of interest" description="Disordered" evidence="1">
    <location>
        <begin position="146"/>
        <end position="166"/>
    </location>
</feature>